<evidence type="ECO:0000259" key="2">
    <source>
        <dbReference type="Pfam" id="PF09811"/>
    </source>
</evidence>
<comment type="caution">
    <text evidence="3">The sequence shown here is derived from an EMBL/GenBank/DDBJ whole genome shotgun (WGS) entry which is preliminary data.</text>
</comment>
<proteinExistence type="inferred from homology"/>
<comment type="similarity">
    <text evidence="1">Belongs to the LTO1 family.</text>
</comment>
<dbReference type="PANTHER" id="PTHR28532:SF1">
    <property type="entry name" value="ORAL CANCER OVEREXPRESSED 1"/>
    <property type="match status" value="1"/>
</dbReference>
<evidence type="ECO:0000256" key="1">
    <source>
        <dbReference type="ARBA" id="ARBA00038090"/>
    </source>
</evidence>
<dbReference type="PANTHER" id="PTHR28532">
    <property type="entry name" value="GEO13458P1"/>
    <property type="match status" value="1"/>
</dbReference>
<dbReference type="InterPro" id="IPR019191">
    <property type="entry name" value="Essential_protein_Yae1_N"/>
</dbReference>
<reference evidence="3 4" key="1">
    <citation type="submission" date="2024-06" db="EMBL/GenBank/DDBJ databases">
        <title>A chromosome-level genome assembly of beet webworm, Loxostege sticticalis.</title>
        <authorList>
            <person name="Zhang Y."/>
        </authorList>
    </citation>
    <scope>NUCLEOTIDE SEQUENCE [LARGE SCALE GENOMIC DNA]</scope>
    <source>
        <strain evidence="3">AQ028</strain>
        <tissue evidence="3">Male pupae</tissue>
    </source>
</reference>
<feature type="domain" description="Essential protein Yae1 N-terminal" evidence="2">
    <location>
        <begin position="29"/>
        <end position="63"/>
    </location>
</feature>
<gene>
    <name evidence="3" type="ORF">ABMA28_003929</name>
</gene>
<dbReference type="Pfam" id="PF09811">
    <property type="entry name" value="Yae1_N"/>
    <property type="match status" value="1"/>
</dbReference>
<organism evidence="3 4">
    <name type="scientific">Loxostege sticticalis</name>
    <name type="common">Beet webworm moth</name>
    <dbReference type="NCBI Taxonomy" id="481309"/>
    <lineage>
        <taxon>Eukaryota</taxon>
        <taxon>Metazoa</taxon>
        <taxon>Ecdysozoa</taxon>
        <taxon>Arthropoda</taxon>
        <taxon>Hexapoda</taxon>
        <taxon>Insecta</taxon>
        <taxon>Pterygota</taxon>
        <taxon>Neoptera</taxon>
        <taxon>Endopterygota</taxon>
        <taxon>Lepidoptera</taxon>
        <taxon>Glossata</taxon>
        <taxon>Ditrysia</taxon>
        <taxon>Pyraloidea</taxon>
        <taxon>Crambidae</taxon>
        <taxon>Pyraustinae</taxon>
        <taxon>Loxostege</taxon>
    </lineage>
</organism>
<evidence type="ECO:0000313" key="4">
    <source>
        <dbReference type="Proteomes" id="UP001549921"/>
    </source>
</evidence>
<dbReference type="Proteomes" id="UP001549921">
    <property type="component" value="Unassembled WGS sequence"/>
</dbReference>
<evidence type="ECO:0000313" key="3">
    <source>
        <dbReference type="EMBL" id="KAL0829065.1"/>
    </source>
</evidence>
<name>A0ABD0SU29_LOXSC</name>
<sequence length="96" mass="11010">MAEALEEKDYNDALDDIFLSEDAAYRQSYNQGFLDGKAAGNAEAYHLGYHRGAELGRELGRIRVRPKSFADRYESCTSLHREKFRNRLQTICSCKT</sequence>
<protein>
    <recommendedName>
        <fullName evidence="2">Essential protein Yae1 N-terminal domain-containing protein</fullName>
    </recommendedName>
</protein>
<dbReference type="AlphaFoldDB" id="A0ABD0SU29"/>
<accession>A0ABD0SU29</accession>
<dbReference type="EMBL" id="JBEDNZ010000015">
    <property type="protein sequence ID" value="KAL0829065.1"/>
    <property type="molecule type" value="Genomic_DNA"/>
</dbReference>
<dbReference type="InterPro" id="IPR052436">
    <property type="entry name" value="LTO1_adapter"/>
</dbReference>